<proteinExistence type="predicted"/>
<dbReference type="GO" id="GO:0006355">
    <property type="term" value="P:regulation of DNA-templated transcription"/>
    <property type="evidence" value="ECO:0007669"/>
    <property type="project" value="InterPro"/>
</dbReference>
<gene>
    <name evidence="6" type="ORF">MoryE10_18980</name>
</gene>
<dbReference type="InterPro" id="IPR012226">
    <property type="entry name" value="Diguanyl_cyclase/Pdiesterase"/>
</dbReference>
<evidence type="ECO:0000256" key="1">
    <source>
        <dbReference type="ARBA" id="ARBA00001946"/>
    </source>
</evidence>
<sequence length="831" mass="93237">MNAAESLPTTLDRTDQRWAVALEAAGDGVWDWCVPQNQVFCSRRWKEMLGYGEDELGDSFEEWESRIHRDDLPDYYRRLKRHIDGEMPVFSSEHRMRCRDGSYRWFLDRGMVISRGDNGQPVRVIGTHSDITESRLAKDALKSSQQKLRTIIDIALDAVVQMDAAGIITDWNIQAEKVFGWSKQEAIGRLLHETIIPTQYREAHVAGLAQCLATGQGALLNTRVETLALHRRGHTFPVELAISPLLIDGKYEFSSFIRDITDRKQAEAAIKLSDSVYKAIGEAIMIADTSNRIVAVNPVFTEVTGYSEEEVIGQSPSLLKSGRHDQTYYQMMWTSLEKTGHWKGEIWNRRKNGEIYPEWLSIHTIYDADGEAQQRIALFSDITEQKKIEETIQRQANFDPLTGLPNRRLFHDRLQLELKKMQRANQLLALLFIDLDHFKEVNDTLGHDVGDSLLIEAAQRIGRCVRDSDTVARLGGDEFTVIMSGLNDGARIEEVAQSVIDALARPFRLANETAYISASVGITVYPHDATEITSLLKNADQAMYFSKGLGRNCFSYFTSSMQETAQTRMRLANDLREALSGRQLLVYYQPIVELASGAIHKAEALLRWRHPARGLVGPGDFIHIAEETGLIVDIGNWVFRQAAAQALRWRTAHHPAFQVSVNLSPAQFRGKAGARAPWIDNLRKLGLPGEGIVAEITEGLLLEASTAVFNQLLEFRDAKIQVALDDFGTGYSSLSYLQKFDIDYIKIDRSFVRNLKPAAHDLVLCEAMIVMAHKLGMKVIAEGVETEIQRDLLAAAGCDFGQGYLFSRPVPAGEFERLLSDSLTPPGPSAT</sequence>
<dbReference type="Pfam" id="PF13426">
    <property type="entry name" value="PAS_9"/>
    <property type="match status" value="1"/>
</dbReference>
<dbReference type="InterPro" id="IPR000014">
    <property type="entry name" value="PAS"/>
</dbReference>
<dbReference type="Pfam" id="PF00563">
    <property type="entry name" value="EAL"/>
    <property type="match status" value="1"/>
</dbReference>
<feature type="domain" description="EAL" evidence="4">
    <location>
        <begin position="568"/>
        <end position="823"/>
    </location>
</feature>
<feature type="domain" description="PAS" evidence="2">
    <location>
        <begin position="144"/>
        <end position="197"/>
    </location>
</feature>
<dbReference type="GO" id="GO:0003824">
    <property type="term" value="F:catalytic activity"/>
    <property type="evidence" value="ECO:0007669"/>
    <property type="project" value="UniProtKB-ARBA"/>
</dbReference>
<dbReference type="NCBIfam" id="TIGR00254">
    <property type="entry name" value="GGDEF"/>
    <property type="match status" value="1"/>
</dbReference>
<dbReference type="PROSITE" id="PS50887">
    <property type="entry name" value="GGDEF"/>
    <property type="match status" value="1"/>
</dbReference>
<dbReference type="InterPro" id="IPR013767">
    <property type="entry name" value="PAS_fold"/>
</dbReference>
<evidence type="ECO:0000259" key="5">
    <source>
        <dbReference type="PROSITE" id="PS50887"/>
    </source>
</evidence>
<dbReference type="InterPro" id="IPR000700">
    <property type="entry name" value="PAS-assoc_C"/>
</dbReference>
<evidence type="ECO:0000259" key="4">
    <source>
        <dbReference type="PROSITE" id="PS50883"/>
    </source>
</evidence>
<dbReference type="PANTHER" id="PTHR44757">
    <property type="entry name" value="DIGUANYLATE CYCLASE DGCP"/>
    <property type="match status" value="1"/>
</dbReference>
<dbReference type="PROSITE" id="PS50883">
    <property type="entry name" value="EAL"/>
    <property type="match status" value="1"/>
</dbReference>
<accession>A0A8D4VRK4</accession>
<feature type="domain" description="PAC" evidence="3">
    <location>
        <begin position="90"/>
        <end position="143"/>
    </location>
</feature>
<dbReference type="EMBL" id="AP019782">
    <property type="protein sequence ID" value="BBL71292.1"/>
    <property type="molecule type" value="Genomic_DNA"/>
</dbReference>
<dbReference type="SMART" id="SM00052">
    <property type="entry name" value="EAL"/>
    <property type="match status" value="1"/>
</dbReference>
<dbReference type="PROSITE" id="PS50113">
    <property type="entry name" value="PAC"/>
    <property type="match status" value="3"/>
</dbReference>
<dbReference type="InterPro" id="IPR001633">
    <property type="entry name" value="EAL_dom"/>
</dbReference>
<evidence type="ECO:0000313" key="7">
    <source>
        <dbReference type="Proteomes" id="UP000824988"/>
    </source>
</evidence>
<keyword evidence="7" id="KW-1185">Reference proteome</keyword>
<feature type="domain" description="PAC" evidence="3">
    <location>
        <begin position="342"/>
        <end position="394"/>
    </location>
</feature>
<dbReference type="Pfam" id="PF08447">
    <property type="entry name" value="PAS_3"/>
    <property type="match status" value="1"/>
</dbReference>
<dbReference type="RefSeq" id="WP_246598818.1">
    <property type="nucleotide sequence ID" value="NZ_AP019782.1"/>
</dbReference>
<feature type="domain" description="GGDEF" evidence="5">
    <location>
        <begin position="426"/>
        <end position="559"/>
    </location>
</feature>
<dbReference type="Pfam" id="PF00990">
    <property type="entry name" value="GGDEF"/>
    <property type="match status" value="1"/>
</dbReference>
<dbReference type="FunFam" id="3.30.70.270:FF:000001">
    <property type="entry name" value="Diguanylate cyclase domain protein"/>
    <property type="match status" value="1"/>
</dbReference>
<dbReference type="Proteomes" id="UP000824988">
    <property type="component" value="Chromosome"/>
</dbReference>
<protein>
    <submittedName>
        <fullName evidence="6">Diguanylate cyclase</fullName>
    </submittedName>
</protein>
<dbReference type="SMART" id="SM00091">
    <property type="entry name" value="PAS"/>
    <property type="match status" value="3"/>
</dbReference>
<dbReference type="PANTHER" id="PTHR44757:SF2">
    <property type="entry name" value="BIOFILM ARCHITECTURE MAINTENANCE PROTEIN MBAA"/>
    <property type="match status" value="1"/>
</dbReference>
<comment type="cofactor">
    <cofactor evidence="1">
        <name>Mg(2+)</name>
        <dbReference type="ChEBI" id="CHEBI:18420"/>
    </cofactor>
</comment>
<dbReference type="AlphaFoldDB" id="A0A8D4VRK4"/>
<evidence type="ECO:0000259" key="3">
    <source>
        <dbReference type="PROSITE" id="PS50113"/>
    </source>
</evidence>
<dbReference type="PROSITE" id="PS50112">
    <property type="entry name" value="PAS"/>
    <property type="match status" value="2"/>
</dbReference>
<dbReference type="PIRSF" id="PIRSF005925">
    <property type="entry name" value="Dos"/>
    <property type="match status" value="1"/>
</dbReference>
<dbReference type="SMART" id="SM00086">
    <property type="entry name" value="PAC"/>
    <property type="match status" value="3"/>
</dbReference>
<organism evidence="6 7">
    <name type="scientific">Methylogaea oryzae</name>
    <dbReference type="NCBI Taxonomy" id="1295382"/>
    <lineage>
        <taxon>Bacteria</taxon>
        <taxon>Pseudomonadati</taxon>
        <taxon>Pseudomonadota</taxon>
        <taxon>Gammaproteobacteria</taxon>
        <taxon>Methylococcales</taxon>
        <taxon>Methylococcaceae</taxon>
        <taxon>Methylogaea</taxon>
    </lineage>
</organism>
<name>A0A8D4VRK4_9GAMM</name>
<dbReference type="InterPro" id="IPR052155">
    <property type="entry name" value="Biofilm_reg_signaling"/>
</dbReference>
<feature type="domain" description="PAC" evidence="3">
    <location>
        <begin position="222"/>
        <end position="272"/>
    </location>
</feature>
<dbReference type="InterPro" id="IPR001610">
    <property type="entry name" value="PAC"/>
</dbReference>
<dbReference type="Pfam" id="PF00989">
    <property type="entry name" value="PAS"/>
    <property type="match status" value="1"/>
</dbReference>
<dbReference type="KEGG" id="moz:MoryE10_18980"/>
<dbReference type="SMART" id="SM00267">
    <property type="entry name" value="GGDEF"/>
    <property type="match status" value="1"/>
</dbReference>
<dbReference type="InterPro" id="IPR013655">
    <property type="entry name" value="PAS_fold_3"/>
</dbReference>
<dbReference type="NCBIfam" id="TIGR00229">
    <property type="entry name" value="sensory_box"/>
    <property type="match status" value="3"/>
</dbReference>
<feature type="domain" description="PAS" evidence="2">
    <location>
        <begin position="276"/>
        <end position="315"/>
    </location>
</feature>
<dbReference type="InterPro" id="IPR000160">
    <property type="entry name" value="GGDEF_dom"/>
</dbReference>
<reference evidence="6" key="1">
    <citation type="submission" date="2019-06" db="EMBL/GenBank/DDBJ databases">
        <title>Complete genome sequence of Methylogaea oryzae strain JCM16910.</title>
        <authorList>
            <person name="Asakawa S."/>
        </authorList>
    </citation>
    <scope>NUCLEOTIDE SEQUENCE</scope>
    <source>
        <strain evidence="6">E10</strain>
    </source>
</reference>
<dbReference type="CDD" id="cd00130">
    <property type="entry name" value="PAS"/>
    <property type="match status" value="3"/>
</dbReference>
<evidence type="ECO:0000259" key="2">
    <source>
        <dbReference type="PROSITE" id="PS50112"/>
    </source>
</evidence>
<dbReference type="CDD" id="cd01948">
    <property type="entry name" value="EAL"/>
    <property type="match status" value="1"/>
</dbReference>
<dbReference type="CDD" id="cd01949">
    <property type="entry name" value="GGDEF"/>
    <property type="match status" value="1"/>
</dbReference>
<evidence type="ECO:0000313" key="6">
    <source>
        <dbReference type="EMBL" id="BBL71292.1"/>
    </source>
</evidence>